<evidence type="ECO:0000313" key="3">
    <source>
        <dbReference type="Proteomes" id="UP000298050"/>
    </source>
</evidence>
<dbReference type="PROSITE" id="PS51186">
    <property type="entry name" value="GNAT"/>
    <property type="match status" value="1"/>
</dbReference>
<sequence>MDITLRKFSPEDAPRVAELVGDREVSRWTSNIPYPYTQLDAVEWINKMALDTSARAFAVELDDQLVACISHWPNASGEIEIGYWVGRPYWGKGICSTALRLMLDGKSFPAGSDIYARVMESNAASRRVLEKAGFTYLENTVIRKAGKASPAQIYVRRAAL</sequence>
<dbReference type="AlphaFoldDB" id="A0A4Z0MA16"/>
<dbReference type="SUPFAM" id="SSF55729">
    <property type="entry name" value="Acyl-CoA N-acyltransferases (Nat)"/>
    <property type="match status" value="1"/>
</dbReference>
<dbReference type="EMBL" id="SRLE01000001">
    <property type="protein sequence ID" value="TGD76246.1"/>
    <property type="molecule type" value="Genomic_DNA"/>
</dbReference>
<proteinExistence type="predicted"/>
<dbReference type="OrthoDB" id="9801656at2"/>
<feature type="domain" description="N-acetyltransferase" evidence="1">
    <location>
        <begin position="3"/>
        <end position="156"/>
    </location>
</feature>
<dbReference type="PANTHER" id="PTHR43328">
    <property type="entry name" value="ACETYLTRANSFERASE-RELATED"/>
    <property type="match status" value="1"/>
</dbReference>
<dbReference type="Gene3D" id="3.40.630.30">
    <property type="match status" value="1"/>
</dbReference>
<dbReference type="Proteomes" id="UP000298050">
    <property type="component" value="Unassembled WGS sequence"/>
</dbReference>
<evidence type="ECO:0000259" key="1">
    <source>
        <dbReference type="PROSITE" id="PS51186"/>
    </source>
</evidence>
<accession>A0A4Z0MA16</accession>
<comment type="caution">
    <text evidence="2">The sequence shown here is derived from an EMBL/GenBank/DDBJ whole genome shotgun (WGS) entry which is preliminary data.</text>
</comment>
<keyword evidence="2" id="KW-0808">Transferase</keyword>
<keyword evidence="3" id="KW-1185">Reference proteome</keyword>
<gene>
    <name evidence="2" type="ORF">E4634_01495</name>
</gene>
<dbReference type="RefSeq" id="WP_135440823.1">
    <property type="nucleotide sequence ID" value="NZ_SRLE01000001.1"/>
</dbReference>
<evidence type="ECO:0000313" key="2">
    <source>
        <dbReference type="EMBL" id="TGD76246.1"/>
    </source>
</evidence>
<reference evidence="2 3" key="1">
    <citation type="submission" date="2019-04" db="EMBL/GenBank/DDBJ databases">
        <title>Taxonomy of novel Haliea sp. from mangrove soil of West Coast of India.</title>
        <authorList>
            <person name="Verma A."/>
            <person name="Kumar P."/>
            <person name="Krishnamurthi S."/>
        </authorList>
    </citation>
    <scope>NUCLEOTIDE SEQUENCE [LARGE SCALE GENOMIC DNA]</scope>
    <source>
        <strain evidence="2 3">SAOS-164</strain>
    </source>
</reference>
<organism evidence="2 3">
    <name type="scientific">Mangrovimicrobium sediminis</name>
    <dbReference type="NCBI Taxonomy" id="2562682"/>
    <lineage>
        <taxon>Bacteria</taxon>
        <taxon>Pseudomonadati</taxon>
        <taxon>Pseudomonadota</taxon>
        <taxon>Gammaproteobacteria</taxon>
        <taxon>Cellvibrionales</taxon>
        <taxon>Halieaceae</taxon>
        <taxon>Mangrovimicrobium</taxon>
    </lineage>
</organism>
<dbReference type="Pfam" id="PF13302">
    <property type="entry name" value="Acetyltransf_3"/>
    <property type="match status" value="1"/>
</dbReference>
<dbReference type="PANTHER" id="PTHR43328:SF1">
    <property type="entry name" value="N-ACETYLTRANSFERASE DOMAIN-CONTAINING PROTEIN"/>
    <property type="match status" value="1"/>
</dbReference>
<name>A0A4Z0MA16_9GAMM</name>
<dbReference type="InterPro" id="IPR000182">
    <property type="entry name" value="GNAT_dom"/>
</dbReference>
<dbReference type="GO" id="GO:0016747">
    <property type="term" value="F:acyltransferase activity, transferring groups other than amino-acyl groups"/>
    <property type="evidence" value="ECO:0007669"/>
    <property type="project" value="InterPro"/>
</dbReference>
<dbReference type="InterPro" id="IPR016181">
    <property type="entry name" value="Acyl_CoA_acyltransferase"/>
</dbReference>
<protein>
    <submittedName>
        <fullName evidence="2">N-acetyltransferase</fullName>
    </submittedName>
</protein>